<feature type="compositionally biased region" description="Polar residues" evidence="1">
    <location>
        <begin position="1"/>
        <end position="24"/>
    </location>
</feature>
<evidence type="ECO:0000313" key="3">
    <source>
        <dbReference type="Proteomes" id="UP001159363"/>
    </source>
</evidence>
<proteinExistence type="predicted"/>
<evidence type="ECO:0000256" key="1">
    <source>
        <dbReference type="SAM" id="MobiDB-lite"/>
    </source>
</evidence>
<accession>A0ABQ9I5V5</accession>
<name>A0ABQ9I5V5_9NEOP</name>
<feature type="region of interest" description="Disordered" evidence="1">
    <location>
        <begin position="1"/>
        <end position="31"/>
    </location>
</feature>
<comment type="caution">
    <text evidence="2">The sequence shown here is derived from an EMBL/GenBank/DDBJ whole genome shotgun (WGS) entry which is preliminary data.</text>
</comment>
<reference evidence="2 3" key="1">
    <citation type="submission" date="2023-02" db="EMBL/GenBank/DDBJ databases">
        <title>LHISI_Scaffold_Assembly.</title>
        <authorList>
            <person name="Stuart O.P."/>
            <person name="Cleave R."/>
            <person name="Magrath M.J.L."/>
            <person name="Mikheyev A.S."/>
        </authorList>
    </citation>
    <scope>NUCLEOTIDE SEQUENCE [LARGE SCALE GENOMIC DNA]</scope>
    <source>
        <strain evidence="2">Daus_M_001</strain>
        <tissue evidence="2">Leg muscle</tissue>
    </source>
</reference>
<sequence length="396" mass="45241">METNWPSYSAFATLQEPNTQSPGKSTLPKRASVPVRHIARPAELDFVPSRKPTRPTLVSKQFFEMHPVFMRSSPRLNGKGKHRTQKHAVIGLRAAPHSNLQEVGAIVTHNCTAETAVVLPTCHMECPRTARAQLHISVVYPRHHRLLYLIGQRSFLQKVFMFVIAQIKFNVSKEKDTSIKHIKGSAADNTNKERASRKCKNKSFVYISSIYSKKKLKFIKIKLLHLRLSRLREGYVPEIIHEEKTSLKAVMKDQRVLILCDKNTDRNGQCVFAVLIKVLGCRDDSFCKMPMPQNVLKELSLITYNWARYMGKCISDVRILMSEKLVLTQCWAHKLKLVGNVWAVKLTDLNNCVRKHSYIQFLTEKHNDETKKPKGFPIPVVTGTLGSKVWSIFVDT</sequence>
<protein>
    <submittedName>
        <fullName evidence="2">Uncharacterized protein</fullName>
    </submittedName>
</protein>
<keyword evidence="3" id="KW-1185">Reference proteome</keyword>
<gene>
    <name evidence="2" type="ORF">PR048_004587</name>
</gene>
<dbReference type="Proteomes" id="UP001159363">
    <property type="component" value="Chromosome 2"/>
</dbReference>
<evidence type="ECO:0000313" key="2">
    <source>
        <dbReference type="EMBL" id="KAJ8892022.1"/>
    </source>
</evidence>
<dbReference type="EMBL" id="JARBHB010000002">
    <property type="protein sequence ID" value="KAJ8892022.1"/>
    <property type="molecule type" value="Genomic_DNA"/>
</dbReference>
<organism evidence="2 3">
    <name type="scientific">Dryococelus australis</name>
    <dbReference type="NCBI Taxonomy" id="614101"/>
    <lineage>
        <taxon>Eukaryota</taxon>
        <taxon>Metazoa</taxon>
        <taxon>Ecdysozoa</taxon>
        <taxon>Arthropoda</taxon>
        <taxon>Hexapoda</taxon>
        <taxon>Insecta</taxon>
        <taxon>Pterygota</taxon>
        <taxon>Neoptera</taxon>
        <taxon>Polyneoptera</taxon>
        <taxon>Phasmatodea</taxon>
        <taxon>Verophasmatodea</taxon>
        <taxon>Anareolatae</taxon>
        <taxon>Phasmatidae</taxon>
        <taxon>Eurycanthinae</taxon>
        <taxon>Dryococelus</taxon>
    </lineage>
</organism>